<reference evidence="2 3" key="1">
    <citation type="submission" date="2019-06" db="EMBL/GenBank/DDBJ databases">
        <title>A chromosome-scale genome assembly of the striped catfish, Pangasianodon hypophthalmus.</title>
        <authorList>
            <person name="Wen M."/>
            <person name="Zahm M."/>
            <person name="Roques C."/>
            <person name="Cabau C."/>
            <person name="Klopp C."/>
            <person name="Donnadieu C."/>
            <person name="Jouanno E."/>
            <person name="Avarre J.-C."/>
            <person name="Campet M."/>
            <person name="Ha T.T.T."/>
            <person name="Dugue R."/>
            <person name="Lampietro C."/>
            <person name="Louis A."/>
            <person name="Herpin A."/>
            <person name="Echchiki A."/>
            <person name="Berthelot C."/>
            <person name="Parey E."/>
            <person name="Roest-Crollius H."/>
            <person name="Braasch I."/>
            <person name="Postlethwait J."/>
            <person name="Bobe J."/>
            <person name="Montfort J."/>
            <person name="Bouchez O."/>
            <person name="Begum T."/>
            <person name="Schartl M."/>
            <person name="Guiguen Y."/>
        </authorList>
    </citation>
    <scope>NUCLEOTIDE SEQUENCE [LARGE SCALE GENOMIC DNA]</scope>
    <source>
        <strain evidence="2 3">Indonesia</strain>
        <tissue evidence="2">Blood</tissue>
    </source>
</reference>
<sequence length="67" mass="7289">MSAFHNESHPVPPSFLNITRRGEAATIKQLDAVSRCTTGSCRGFLSSVHQPPEASCEGSYSAPYHLR</sequence>
<dbReference type="AlphaFoldDB" id="A0A5N5PKF3"/>
<protein>
    <submittedName>
        <fullName evidence="2">Uncharacterized protein</fullName>
    </submittedName>
</protein>
<feature type="region of interest" description="Disordered" evidence="1">
    <location>
        <begin position="47"/>
        <end position="67"/>
    </location>
</feature>
<comment type="caution">
    <text evidence="2">The sequence shown here is derived from an EMBL/GenBank/DDBJ whole genome shotgun (WGS) entry which is preliminary data.</text>
</comment>
<evidence type="ECO:0000313" key="3">
    <source>
        <dbReference type="Proteomes" id="UP000327468"/>
    </source>
</evidence>
<organism evidence="2 3">
    <name type="scientific">Pangasianodon hypophthalmus</name>
    <name type="common">Striped catfish</name>
    <name type="synonym">Helicophagus hypophthalmus</name>
    <dbReference type="NCBI Taxonomy" id="310915"/>
    <lineage>
        <taxon>Eukaryota</taxon>
        <taxon>Metazoa</taxon>
        <taxon>Chordata</taxon>
        <taxon>Craniata</taxon>
        <taxon>Vertebrata</taxon>
        <taxon>Euteleostomi</taxon>
        <taxon>Actinopterygii</taxon>
        <taxon>Neopterygii</taxon>
        <taxon>Teleostei</taxon>
        <taxon>Ostariophysi</taxon>
        <taxon>Siluriformes</taxon>
        <taxon>Pangasiidae</taxon>
        <taxon>Pangasianodon</taxon>
    </lineage>
</organism>
<gene>
    <name evidence="2" type="ORF">PHYPO_G00199200</name>
</gene>
<dbReference type="Proteomes" id="UP000327468">
    <property type="component" value="Chromosome 4"/>
</dbReference>
<name>A0A5N5PKF3_PANHP</name>
<evidence type="ECO:0000256" key="1">
    <source>
        <dbReference type="SAM" id="MobiDB-lite"/>
    </source>
</evidence>
<keyword evidence="3" id="KW-1185">Reference proteome</keyword>
<proteinExistence type="predicted"/>
<dbReference type="EMBL" id="VFJC01000005">
    <property type="protein sequence ID" value="KAB5579808.1"/>
    <property type="molecule type" value="Genomic_DNA"/>
</dbReference>
<evidence type="ECO:0000313" key="2">
    <source>
        <dbReference type="EMBL" id="KAB5579808.1"/>
    </source>
</evidence>
<accession>A0A5N5PKF3</accession>